<dbReference type="PANTHER" id="PTHR30055:SF146">
    <property type="entry name" value="HTH-TYPE TRANSCRIPTIONAL DUAL REGULATOR CECR"/>
    <property type="match status" value="1"/>
</dbReference>
<feature type="region of interest" description="Disordered" evidence="3">
    <location>
        <begin position="1"/>
        <end position="55"/>
    </location>
</feature>
<gene>
    <name evidence="5" type="ORF">QOZ94_002701</name>
</gene>
<dbReference type="InterPro" id="IPR050109">
    <property type="entry name" value="HTH-type_TetR-like_transc_reg"/>
</dbReference>
<dbReference type="Gene3D" id="1.10.10.60">
    <property type="entry name" value="Homeodomain-like"/>
    <property type="match status" value="1"/>
</dbReference>
<evidence type="ECO:0000313" key="6">
    <source>
        <dbReference type="Proteomes" id="UP001241747"/>
    </source>
</evidence>
<evidence type="ECO:0000256" key="2">
    <source>
        <dbReference type="PROSITE-ProRule" id="PRU00335"/>
    </source>
</evidence>
<dbReference type="PROSITE" id="PS01081">
    <property type="entry name" value="HTH_TETR_1"/>
    <property type="match status" value="1"/>
</dbReference>
<evidence type="ECO:0000256" key="1">
    <source>
        <dbReference type="ARBA" id="ARBA00023125"/>
    </source>
</evidence>
<feature type="domain" description="HTH tetR-type" evidence="4">
    <location>
        <begin position="56"/>
        <end position="116"/>
    </location>
</feature>
<dbReference type="RefSeq" id="WP_237347317.1">
    <property type="nucleotide sequence ID" value="NZ_JABWGX010000032.1"/>
</dbReference>
<sequence>MEKTRQQADRDRPGKPAEAEAEEAPSQAPTAPGAAAPGAAAPAHGPDGDRPVADKRGAAARIRKAARGLFLDKGYGGTSMDAVAAAAPVSKRTLYHHFASKADLFAAVIDEAWSHLTRAPLLPGDARGDPRPVLTAYVERLQAHWDRPDVIPLLRLVIAEAPRFPELSQAYFAAGKEPAVKGLSAYFAALAAHGRLAPGIEPTLAAAQFLGAIKEPLFWPRVLGVPVAFSVEAAVDRAIGALLHDTPPPARRAP</sequence>
<dbReference type="InterPro" id="IPR036271">
    <property type="entry name" value="Tet_transcr_reg_TetR-rel_C_sf"/>
</dbReference>
<dbReference type="Pfam" id="PF14246">
    <property type="entry name" value="TetR_C_7"/>
    <property type="match status" value="1"/>
</dbReference>
<organism evidence="5 6">
    <name type="scientific">Xanthobacter agilis</name>
    <dbReference type="NCBI Taxonomy" id="47492"/>
    <lineage>
        <taxon>Bacteria</taxon>
        <taxon>Pseudomonadati</taxon>
        <taxon>Pseudomonadota</taxon>
        <taxon>Alphaproteobacteria</taxon>
        <taxon>Hyphomicrobiales</taxon>
        <taxon>Xanthobacteraceae</taxon>
        <taxon>Xanthobacter</taxon>
    </lineage>
</organism>
<evidence type="ECO:0000256" key="3">
    <source>
        <dbReference type="SAM" id="MobiDB-lite"/>
    </source>
</evidence>
<feature type="DNA-binding region" description="H-T-H motif" evidence="2">
    <location>
        <begin position="79"/>
        <end position="98"/>
    </location>
</feature>
<feature type="compositionally biased region" description="Basic and acidic residues" evidence="3">
    <location>
        <begin position="1"/>
        <end position="18"/>
    </location>
</feature>
<feature type="compositionally biased region" description="Low complexity" evidence="3">
    <location>
        <begin position="24"/>
        <end position="45"/>
    </location>
</feature>
<dbReference type="SUPFAM" id="SSF46689">
    <property type="entry name" value="Homeodomain-like"/>
    <property type="match status" value="1"/>
</dbReference>
<dbReference type="Gene3D" id="1.10.357.10">
    <property type="entry name" value="Tetracycline Repressor, domain 2"/>
    <property type="match status" value="1"/>
</dbReference>
<keyword evidence="1 2" id="KW-0238">DNA-binding</keyword>
<proteinExistence type="predicted"/>
<dbReference type="PRINTS" id="PR00455">
    <property type="entry name" value="HTHTETR"/>
</dbReference>
<dbReference type="PANTHER" id="PTHR30055">
    <property type="entry name" value="HTH-TYPE TRANSCRIPTIONAL REGULATOR RUTR"/>
    <property type="match status" value="1"/>
</dbReference>
<dbReference type="InterPro" id="IPR001647">
    <property type="entry name" value="HTH_TetR"/>
</dbReference>
<dbReference type="InterPro" id="IPR039536">
    <property type="entry name" value="TetR_C_Proteobacteria"/>
</dbReference>
<evidence type="ECO:0000259" key="4">
    <source>
        <dbReference type="PROSITE" id="PS50977"/>
    </source>
</evidence>
<feature type="compositionally biased region" description="Basic and acidic residues" evidence="3">
    <location>
        <begin position="46"/>
        <end position="55"/>
    </location>
</feature>
<dbReference type="SUPFAM" id="SSF48498">
    <property type="entry name" value="Tetracyclin repressor-like, C-terminal domain"/>
    <property type="match status" value="1"/>
</dbReference>
<reference evidence="5 6" key="1">
    <citation type="submission" date="2023-07" db="EMBL/GenBank/DDBJ databases">
        <title>Genomic Encyclopedia of Type Strains, Phase IV (KMG-IV): sequencing the most valuable type-strain genomes for metagenomic binning, comparative biology and taxonomic classification.</title>
        <authorList>
            <person name="Goeker M."/>
        </authorList>
    </citation>
    <scope>NUCLEOTIDE SEQUENCE [LARGE SCALE GENOMIC DNA]</scope>
    <source>
        <strain evidence="5 6">DSM 3770</strain>
    </source>
</reference>
<evidence type="ECO:0000313" key="5">
    <source>
        <dbReference type="EMBL" id="MDQ0505901.1"/>
    </source>
</evidence>
<protein>
    <submittedName>
        <fullName evidence="5">TetR/AcrR family transcriptional regulator of autoinduction and epiphytic fitness</fullName>
    </submittedName>
</protein>
<accession>A0ABU0LFI4</accession>
<dbReference type="Proteomes" id="UP001241747">
    <property type="component" value="Unassembled WGS sequence"/>
</dbReference>
<comment type="caution">
    <text evidence="5">The sequence shown here is derived from an EMBL/GenBank/DDBJ whole genome shotgun (WGS) entry which is preliminary data.</text>
</comment>
<dbReference type="InterPro" id="IPR023772">
    <property type="entry name" value="DNA-bd_HTH_TetR-type_CS"/>
</dbReference>
<dbReference type="PROSITE" id="PS50977">
    <property type="entry name" value="HTH_TETR_2"/>
    <property type="match status" value="1"/>
</dbReference>
<dbReference type="InterPro" id="IPR009057">
    <property type="entry name" value="Homeodomain-like_sf"/>
</dbReference>
<name>A0ABU0LFI4_XANAG</name>
<dbReference type="EMBL" id="JAUSVY010000005">
    <property type="protein sequence ID" value="MDQ0505901.1"/>
    <property type="molecule type" value="Genomic_DNA"/>
</dbReference>
<keyword evidence="6" id="KW-1185">Reference proteome</keyword>
<dbReference type="Pfam" id="PF00440">
    <property type="entry name" value="TetR_N"/>
    <property type="match status" value="1"/>
</dbReference>